<accession>A0A5A7MU77</accession>
<gene>
    <name evidence="1" type="ORF">JCM17844_25100</name>
    <name evidence="2" type="ORF">JCM17845_22910</name>
</gene>
<dbReference type="InterPro" id="IPR052924">
    <property type="entry name" value="OsmC/Ohr_hydroprdx_reductase"/>
</dbReference>
<dbReference type="PANTHER" id="PTHR35368:SF1">
    <property type="entry name" value="HYDROPEROXIDE REDUCTASE"/>
    <property type="match status" value="1"/>
</dbReference>
<dbReference type="Proteomes" id="UP000322084">
    <property type="component" value="Unassembled WGS sequence"/>
</dbReference>
<dbReference type="PANTHER" id="PTHR35368">
    <property type="entry name" value="HYDROPEROXIDE REDUCTASE"/>
    <property type="match status" value="1"/>
</dbReference>
<dbReference type="Proteomes" id="UP000325187">
    <property type="component" value="Unassembled WGS sequence"/>
</dbReference>
<dbReference type="SUPFAM" id="SSF82784">
    <property type="entry name" value="OsmC-like"/>
    <property type="match status" value="1"/>
</dbReference>
<dbReference type="Pfam" id="PF02566">
    <property type="entry name" value="OsmC"/>
    <property type="match status" value="1"/>
</dbReference>
<keyword evidence="4" id="KW-1185">Reference proteome</keyword>
<dbReference type="AlphaFoldDB" id="A0A5A7N0M8"/>
<protein>
    <submittedName>
        <fullName evidence="2">Osmotically inducible protein C</fullName>
    </submittedName>
</protein>
<name>A0A5A7N0M8_9PROT</name>
<sequence length="210" mass="22856">MDHIITTYLLVSQYIPDSASTPIAEIKQMSHIINGIDTQAMQNLASEIAAAPEKGAALFGVRTTWCGKCRSESRPTTMRLGGVSHDRKGMAVVDEPQTLLGDDTGLNPMEMLMTALNGCMTVGYVAGAAARGITLTKLEIKTEGELDLRGFFGLDPLVKPGFDTLRYSVHISGDGTPEQFEEIHQSVMRLSPNRFNVSMPVRLEPTLCIE</sequence>
<dbReference type="InterPro" id="IPR003718">
    <property type="entry name" value="OsmC/Ohr_fam"/>
</dbReference>
<accession>A0A5A7N0M8</accession>
<dbReference type="EMBL" id="BKCL01000010">
    <property type="protein sequence ID" value="GEQ98873.1"/>
    <property type="molecule type" value="Genomic_DNA"/>
</dbReference>
<evidence type="ECO:0000313" key="1">
    <source>
        <dbReference type="EMBL" id="GEQ98873.1"/>
    </source>
</evidence>
<evidence type="ECO:0000313" key="3">
    <source>
        <dbReference type="Proteomes" id="UP000322084"/>
    </source>
</evidence>
<evidence type="ECO:0000313" key="2">
    <source>
        <dbReference type="EMBL" id="GER01668.1"/>
    </source>
</evidence>
<dbReference type="InterPro" id="IPR036102">
    <property type="entry name" value="OsmC/Ohrsf"/>
</dbReference>
<dbReference type="Gene3D" id="3.30.300.20">
    <property type="match status" value="1"/>
</dbReference>
<dbReference type="InterPro" id="IPR015946">
    <property type="entry name" value="KH_dom-like_a/b"/>
</dbReference>
<organism evidence="2 4">
    <name type="scientific">Iodidimonas gelatinilytica</name>
    <dbReference type="NCBI Taxonomy" id="1236966"/>
    <lineage>
        <taxon>Bacteria</taxon>
        <taxon>Pseudomonadati</taxon>
        <taxon>Pseudomonadota</taxon>
        <taxon>Alphaproteobacteria</taxon>
        <taxon>Iodidimonadales</taxon>
        <taxon>Iodidimonadaceae</taxon>
        <taxon>Iodidimonas</taxon>
    </lineage>
</organism>
<proteinExistence type="predicted"/>
<comment type="caution">
    <text evidence="2">The sequence shown here is derived from an EMBL/GenBank/DDBJ whole genome shotgun (WGS) entry which is preliminary data.</text>
</comment>
<reference evidence="3 4" key="1">
    <citation type="submission" date="2019-09" db="EMBL/GenBank/DDBJ databases">
        <title>NBRP : Genome information of microbial organism related human and environment.</title>
        <authorList>
            <person name="Hattori M."/>
            <person name="Oshima K."/>
            <person name="Inaba H."/>
            <person name="Suda W."/>
            <person name="Sakamoto M."/>
            <person name="Iino T."/>
            <person name="Kitahara M."/>
            <person name="Oshida Y."/>
            <person name="Iida T."/>
            <person name="Kudo T."/>
            <person name="Itoh T."/>
            <person name="Ohkuma M."/>
        </authorList>
    </citation>
    <scope>NUCLEOTIDE SEQUENCE [LARGE SCALE GENOMIC DNA]</scope>
    <source>
        <strain evidence="1 3">Hi-2</strain>
        <strain evidence="2 4">Mie-1</strain>
    </source>
</reference>
<evidence type="ECO:0000313" key="4">
    <source>
        <dbReference type="Proteomes" id="UP000325187"/>
    </source>
</evidence>
<dbReference type="EMBL" id="BKCM01000012">
    <property type="protein sequence ID" value="GER01668.1"/>
    <property type="molecule type" value="Genomic_DNA"/>
</dbReference>